<accession>A0ABN7WNX1</accession>
<feature type="non-terminal residue" evidence="1">
    <location>
        <position position="1"/>
    </location>
</feature>
<dbReference type="Proteomes" id="UP000789901">
    <property type="component" value="Unassembled WGS sequence"/>
</dbReference>
<dbReference type="EMBL" id="CAJVQB010054626">
    <property type="protein sequence ID" value="CAG8836911.1"/>
    <property type="molecule type" value="Genomic_DNA"/>
</dbReference>
<comment type="caution">
    <text evidence="1">The sequence shown here is derived from an EMBL/GenBank/DDBJ whole genome shotgun (WGS) entry which is preliminary data.</text>
</comment>
<name>A0ABN7WNX1_GIGMA</name>
<reference evidence="1 2" key="1">
    <citation type="submission" date="2021-06" db="EMBL/GenBank/DDBJ databases">
        <authorList>
            <person name="Kallberg Y."/>
            <person name="Tangrot J."/>
            <person name="Rosling A."/>
        </authorList>
    </citation>
    <scope>NUCLEOTIDE SEQUENCE [LARGE SCALE GENOMIC DNA]</scope>
    <source>
        <strain evidence="1 2">120-4 pot B 10/14</strain>
    </source>
</reference>
<keyword evidence="2" id="KW-1185">Reference proteome</keyword>
<proteinExistence type="predicted"/>
<gene>
    <name evidence="1" type="ORF">GMARGA_LOCUS33266</name>
</gene>
<organism evidence="1 2">
    <name type="scientific">Gigaspora margarita</name>
    <dbReference type="NCBI Taxonomy" id="4874"/>
    <lineage>
        <taxon>Eukaryota</taxon>
        <taxon>Fungi</taxon>
        <taxon>Fungi incertae sedis</taxon>
        <taxon>Mucoromycota</taxon>
        <taxon>Glomeromycotina</taxon>
        <taxon>Glomeromycetes</taxon>
        <taxon>Diversisporales</taxon>
        <taxon>Gigasporaceae</taxon>
        <taxon>Gigaspora</taxon>
    </lineage>
</organism>
<protein>
    <submittedName>
        <fullName evidence="1">45440_t:CDS:1</fullName>
    </submittedName>
</protein>
<evidence type="ECO:0000313" key="2">
    <source>
        <dbReference type="Proteomes" id="UP000789901"/>
    </source>
</evidence>
<evidence type="ECO:0000313" key="1">
    <source>
        <dbReference type="EMBL" id="CAG8836911.1"/>
    </source>
</evidence>
<sequence length="82" mass="9465">TIPETVLARPPKLNKLEKILNSRRAFILRYLDIILLVHMNSPYQQVFDNRTSEEGIPGMQKVVIGEKLRKVQGPLLVFEMYG</sequence>